<evidence type="ECO:0008006" key="4">
    <source>
        <dbReference type="Google" id="ProtNLM"/>
    </source>
</evidence>
<dbReference type="OrthoDB" id="2307058at2"/>
<reference evidence="2 3" key="1">
    <citation type="submission" date="2015-03" db="EMBL/GenBank/DDBJ databases">
        <authorList>
            <person name="Zheng J."/>
            <person name="Ganezle M."/>
        </authorList>
    </citation>
    <scope>NUCLEOTIDE SEQUENCE [LARGE SCALE GENOMIC DNA]</scope>
    <source>
        <strain evidence="2 3">LP38</strain>
    </source>
</reference>
<name>A0A0F3RRS1_9LACO</name>
<keyword evidence="1" id="KW-0732">Signal</keyword>
<evidence type="ECO:0000256" key="1">
    <source>
        <dbReference type="SAM" id="SignalP"/>
    </source>
</evidence>
<dbReference type="EMBL" id="JZCR01000019">
    <property type="protein sequence ID" value="KJW12595.1"/>
    <property type="molecule type" value="Genomic_DNA"/>
</dbReference>
<dbReference type="PATRIC" id="fig|216463.3.peg.913"/>
<dbReference type="AlphaFoldDB" id="A0A0F3RRS1"/>
<feature type="signal peptide" evidence="1">
    <location>
        <begin position="1"/>
        <end position="21"/>
    </location>
</feature>
<comment type="caution">
    <text evidence="2">The sequence shown here is derived from an EMBL/GenBank/DDBJ whole genome shotgun (WGS) entry which is preliminary data.</text>
</comment>
<dbReference type="RefSeq" id="WP_045807703.1">
    <property type="nucleotide sequence ID" value="NZ_JZCR01000019.1"/>
</dbReference>
<sequence length="187" mass="20998">MKMTKALGALLAVITLGTVMTVTPDVSAQAKAHYSLKTTPKKLRGTWYAYNLKNKKSHYDTVKVASKKLTETISGSSWSYALHVLNLKKNPSLKVLNSVKMSGWSCAYNKGAWTYFQAWGDYDKQQDTTYTKFQVTHKTLNGHSVKTLHSITYNSPKDPIYSSYYYKTKALAKKANPKGISQVNINK</sequence>
<proteinExistence type="predicted"/>
<protein>
    <recommendedName>
        <fullName evidence="4">DUF4767 domain-containing protein</fullName>
    </recommendedName>
</protein>
<evidence type="ECO:0000313" key="3">
    <source>
        <dbReference type="Proteomes" id="UP000033491"/>
    </source>
</evidence>
<gene>
    <name evidence="2" type="ORF">VC81_08965</name>
</gene>
<dbReference type="Proteomes" id="UP000033491">
    <property type="component" value="Unassembled WGS sequence"/>
</dbReference>
<organism evidence="2 3">
    <name type="scientific">Levilactobacillus spicheri</name>
    <dbReference type="NCBI Taxonomy" id="216463"/>
    <lineage>
        <taxon>Bacteria</taxon>
        <taxon>Bacillati</taxon>
        <taxon>Bacillota</taxon>
        <taxon>Bacilli</taxon>
        <taxon>Lactobacillales</taxon>
        <taxon>Lactobacillaceae</taxon>
        <taxon>Levilactobacillus</taxon>
    </lineage>
</organism>
<accession>A0A0F3RRS1</accession>
<evidence type="ECO:0000313" key="2">
    <source>
        <dbReference type="EMBL" id="KJW12595.1"/>
    </source>
</evidence>
<feature type="chain" id="PRO_5038353511" description="DUF4767 domain-containing protein" evidence="1">
    <location>
        <begin position="22"/>
        <end position="187"/>
    </location>
</feature>